<evidence type="ECO:0000313" key="5">
    <source>
        <dbReference type="Proteomes" id="UP000600365"/>
    </source>
</evidence>
<dbReference type="InterPro" id="IPR036890">
    <property type="entry name" value="HATPase_C_sf"/>
</dbReference>
<dbReference type="InterPro" id="IPR025847">
    <property type="entry name" value="MEDS_domain"/>
</dbReference>
<dbReference type="AlphaFoldDB" id="A0A917XQE0"/>
<dbReference type="InterPro" id="IPR050267">
    <property type="entry name" value="Anti-sigma-factor_SerPK"/>
</dbReference>
<dbReference type="Gene3D" id="3.30.565.10">
    <property type="entry name" value="Histidine kinase-like ATPase, C-terminal domain"/>
    <property type="match status" value="1"/>
</dbReference>
<dbReference type="PANTHER" id="PTHR35526:SF3">
    <property type="entry name" value="ANTI-SIGMA-F FACTOR RSBW"/>
    <property type="match status" value="1"/>
</dbReference>
<feature type="domain" description="Histidine kinase/HSP90-like ATPase" evidence="2">
    <location>
        <begin position="200"/>
        <end position="311"/>
    </location>
</feature>
<dbReference type="PANTHER" id="PTHR35526">
    <property type="entry name" value="ANTI-SIGMA-F FACTOR RSBW-RELATED"/>
    <property type="match status" value="1"/>
</dbReference>
<dbReference type="NCBIfam" id="NF041045">
    <property type="entry name" value="RsbA_anti_sig"/>
    <property type="match status" value="1"/>
</dbReference>
<dbReference type="CDD" id="cd16936">
    <property type="entry name" value="HATPase_RsbW-like"/>
    <property type="match status" value="1"/>
</dbReference>
<dbReference type="GO" id="GO:0004674">
    <property type="term" value="F:protein serine/threonine kinase activity"/>
    <property type="evidence" value="ECO:0007669"/>
    <property type="project" value="UniProtKB-KW"/>
</dbReference>
<dbReference type="Proteomes" id="UP000600365">
    <property type="component" value="Unassembled WGS sequence"/>
</dbReference>
<feature type="domain" description="MEDS" evidence="3">
    <location>
        <begin position="8"/>
        <end position="151"/>
    </location>
</feature>
<keyword evidence="1" id="KW-0418">Kinase</keyword>
<dbReference type="SUPFAM" id="SSF55874">
    <property type="entry name" value="ATPase domain of HSP90 chaperone/DNA topoisomerase II/histidine kinase"/>
    <property type="match status" value="1"/>
</dbReference>
<reference evidence="4 5" key="1">
    <citation type="journal article" date="2014" name="Int. J. Syst. Evol. Microbiol.">
        <title>Complete genome sequence of Corynebacterium casei LMG S-19264T (=DSM 44701T), isolated from a smear-ripened cheese.</title>
        <authorList>
            <consortium name="US DOE Joint Genome Institute (JGI-PGF)"/>
            <person name="Walter F."/>
            <person name="Albersmeier A."/>
            <person name="Kalinowski J."/>
            <person name="Ruckert C."/>
        </authorList>
    </citation>
    <scope>NUCLEOTIDE SEQUENCE [LARGE SCALE GENOMIC DNA]</scope>
    <source>
        <strain evidence="4 5">CGMCC 4.7111</strain>
    </source>
</reference>
<proteinExistence type="predicted"/>
<dbReference type="InterPro" id="IPR047718">
    <property type="entry name" value="RsbA-like_anti_sig"/>
</dbReference>
<evidence type="ECO:0000259" key="2">
    <source>
        <dbReference type="Pfam" id="PF13581"/>
    </source>
</evidence>
<dbReference type="RefSeq" id="WP_189183872.1">
    <property type="nucleotide sequence ID" value="NZ_BMMM01000001.1"/>
</dbReference>
<keyword evidence="5" id="KW-1185">Reference proteome</keyword>
<name>A0A917XQE0_9ACTN</name>
<keyword evidence="1" id="KW-0723">Serine/threonine-protein kinase</keyword>
<keyword evidence="1" id="KW-0808">Transferase</keyword>
<organism evidence="4 5">
    <name type="scientific">Streptomyces albiflavescens</name>
    <dbReference type="NCBI Taxonomy" id="1623582"/>
    <lineage>
        <taxon>Bacteria</taxon>
        <taxon>Bacillati</taxon>
        <taxon>Actinomycetota</taxon>
        <taxon>Actinomycetes</taxon>
        <taxon>Kitasatosporales</taxon>
        <taxon>Streptomycetaceae</taxon>
        <taxon>Streptomyces</taxon>
    </lineage>
</organism>
<dbReference type="Pfam" id="PF14417">
    <property type="entry name" value="MEDS"/>
    <property type="match status" value="1"/>
</dbReference>
<accession>A0A917XQE0</accession>
<comment type="caution">
    <text evidence="4">The sequence shown here is derived from an EMBL/GenBank/DDBJ whole genome shotgun (WGS) entry which is preliminary data.</text>
</comment>
<dbReference type="InterPro" id="IPR003594">
    <property type="entry name" value="HATPase_dom"/>
</dbReference>
<evidence type="ECO:0000256" key="1">
    <source>
        <dbReference type="ARBA" id="ARBA00022527"/>
    </source>
</evidence>
<evidence type="ECO:0000313" key="4">
    <source>
        <dbReference type="EMBL" id="GGN48876.1"/>
    </source>
</evidence>
<evidence type="ECO:0000259" key="3">
    <source>
        <dbReference type="Pfam" id="PF14417"/>
    </source>
</evidence>
<protein>
    <submittedName>
        <fullName evidence="4">Anti-sigma regulatory factor</fullName>
    </submittedName>
</protein>
<gene>
    <name evidence="4" type="ORF">GCM10011579_002030</name>
</gene>
<dbReference type="EMBL" id="BMMM01000001">
    <property type="protein sequence ID" value="GGN48876.1"/>
    <property type="molecule type" value="Genomic_DNA"/>
</dbReference>
<sequence>MTRTEFVHQGLRYGSDDEFLEGTLEFVHDGLAAGDAVLAVVRRHNIALLEEALGRRSGDIEFVDADDWYLRPSRTLGQYHAYCADHGQESRVRVIGEPVWTGRTEFEAREWMRYESLLNVAFVHSGHWILCPYDTRTVPADVVRSATRTHPELALGARMSAPSGHYADPADLYAERDAARSRAPLSDGPDDIRFARGRSAAARRALAAYARRSGMPEQRTYDMVAAVHEALVNAVRFGGGGGVLRLRSDPDYVICEIVDHGAHNSAVPVRFPGQLPPDARSVSGHGLWVLRQLSDLVAEEIGPTGSTVRMYFRRPGEFTRPPAG</sequence>
<dbReference type="Pfam" id="PF13581">
    <property type="entry name" value="HATPase_c_2"/>
    <property type="match status" value="1"/>
</dbReference>